<dbReference type="NCBIfam" id="NF008697">
    <property type="entry name" value="PRK11713.4-1"/>
    <property type="match status" value="1"/>
</dbReference>
<dbReference type="SUPFAM" id="SSF88697">
    <property type="entry name" value="PUA domain-like"/>
    <property type="match status" value="1"/>
</dbReference>
<evidence type="ECO:0000256" key="5">
    <source>
        <dbReference type="ARBA" id="ARBA00022490"/>
    </source>
</evidence>
<comment type="subcellular location">
    <subcellularLocation>
        <location evidence="1 12">Cytoplasm</location>
    </subcellularLocation>
</comment>
<feature type="domain" description="Ribosomal RNA small subunit methyltransferase E PUA-like" evidence="14">
    <location>
        <begin position="14"/>
        <end position="52"/>
    </location>
</feature>
<dbReference type="EC" id="2.1.1.193" evidence="3 12"/>
<evidence type="ECO:0000256" key="2">
    <source>
        <dbReference type="ARBA" id="ARBA00005528"/>
    </source>
</evidence>
<keyword evidence="5 12" id="KW-0963">Cytoplasm</keyword>
<evidence type="ECO:0000313" key="15">
    <source>
        <dbReference type="EMBL" id="PZO43956.1"/>
    </source>
</evidence>
<dbReference type="NCBIfam" id="TIGR00046">
    <property type="entry name" value="RsmE family RNA methyltransferase"/>
    <property type="match status" value="1"/>
</dbReference>
<dbReference type="Gene3D" id="3.40.1280.10">
    <property type="match status" value="1"/>
</dbReference>
<evidence type="ECO:0000259" key="13">
    <source>
        <dbReference type="Pfam" id="PF04452"/>
    </source>
</evidence>
<dbReference type="EMBL" id="QBMN01000022">
    <property type="protein sequence ID" value="PZO43956.1"/>
    <property type="molecule type" value="Genomic_DNA"/>
</dbReference>
<dbReference type="GO" id="GO:0070475">
    <property type="term" value="P:rRNA base methylation"/>
    <property type="evidence" value="ECO:0007669"/>
    <property type="project" value="TreeGrafter"/>
</dbReference>
<evidence type="ECO:0000256" key="7">
    <source>
        <dbReference type="ARBA" id="ARBA00022603"/>
    </source>
</evidence>
<dbReference type="CDD" id="cd18084">
    <property type="entry name" value="RsmE-like"/>
    <property type="match status" value="1"/>
</dbReference>
<dbReference type="AlphaFoldDB" id="A0A2W4WGJ4"/>
<evidence type="ECO:0000256" key="4">
    <source>
        <dbReference type="ARBA" id="ARBA00013673"/>
    </source>
</evidence>
<protein>
    <recommendedName>
        <fullName evidence="4 12">Ribosomal RNA small subunit methyltransferase E</fullName>
        <ecNumber evidence="3 12">2.1.1.193</ecNumber>
    </recommendedName>
</protein>
<dbReference type="PANTHER" id="PTHR30027:SF3">
    <property type="entry name" value="16S RRNA (URACIL(1498)-N(3))-METHYLTRANSFERASE"/>
    <property type="match status" value="1"/>
</dbReference>
<keyword evidence="6 12" id="KW-0698">rRNA processing</keyword>
<comment type="function">
    <text evidence="10 12">Specifically methylates the N3 position of the uracil ring of uridine 1498 (m3U1498) in 16S rRNA. Acts on the fully assembled 30S ribosomal subunit.</text>
</comment>
<keyword evidence="7 12" id="KW-0489">Methyltransferase</keyword>
<dbReference type="InterPro" id="IPR046886">
    <property type="entry name" value="RsmE_MTase_dom"/>
</dbReference>
<evidence type="ECO:0000256" key="3">
    <source>
        <dbReference type="ARBA" id="ARBA00012328"/>
    </source>
</evidence>
<dbReference type="PIRSF" id="PIRSF015601">
    <property type="entry name" value="MTase_slr0722"/>
    <property type="match status" value="1"/>
</dbReference>
<dbReference type="GO" id="GO:0005737">
    <property type="term" value="C:cytoplasm"/>
    <property type="evidence" value="ECO:0007669"/>
    <property type="project" value="UniProtKB-SubCell"/>
</dbReference>
<keyword evidence="8 12" id="KW-0808">Transferase</keyword>
<evidence type="ECO:0000256" key="11">
    <source>
        <dbReference type="ARBA" id="ARBA00047944"/>
    </source>
</evidence>
<accession>A0A2W4WGJ4</accession>
<dbReference type="InterPro" id="IPR046887">
    <property type="entry name" value="RsmE_PUA-like"/>
</dbReference>
<reference evidence="15 16" key="2">
    <citation type="submission" date="2018-06" db="EMBL/GenBank/DDBJ databases">
        <title>Metagenomic assembly of (sub)arctic Cyanobacteria and their associated microbiome from non-axenic cultures.</title>
        <authorList>
            <person name="Baurain D."/>
        </authorList>
    </citation>
    <scope>NUCLEOTIDE SEQUENCE [LARGE SCALE GENOMIC DNA]</scope>
    <source>
        <strain evidence="15">ULC041bin1</strain>
    </source>
</reference>
<sequence length="239" mass="25410">MVEPSQAVADHLRLTSAQQHYLYRVLRLGAGQQFVALDGHGQQWIATLTADSDLATLVAAPPSTEANQAPIALVIALPKGSGFDEVVRQTTELGVSTLQPVISDRTLHQPNPKKLERWQRIAAEATEQSERLLLPEILSPLPWRDYLKQAGDGNQWICVARGDAPHLLAVAQASDLTIPAVVAIGPEGGWTENEVEGAIAAGFQPVSLGSCILRAVTAPLAALTLVTAARALAQSKAET</sequence>
<evidence type="ECO:0000256" key="8">
    <source>
        <dbReference type="ARBA" id="ARBA00022679"/>
    </source>
</evidence>
<evidence type="ECO:0000259" key="14">
    <source>
        <dbReference type="Pfam" id="PF20260"/>
    </source>
</evidence>
<dbReference type="InterPro" id="IPR006700">
    <property type="entry name" value="RsmE"/>
</dbReference>
<dbReference type="Pfam" id="PF20260">
    <property type="entry name" value="PUA_4"/>
    <property type="match status" value="1"/>
</dbReference>
<gene>
    <name evidence="15" type="ORF">DCF17_04925</name>
</gene>
<dbReference type="GO" id="GO:0070042">
    <property type="term" value="F:rRNA (uridine-N3-)-methyltransferase activity"/>
    <property type="evidence" value="ECO:0007669"/>
    <property type="project" value="TreeGrafter"/>
</dbReference>
<evidence type="ECO:0000256" key="6">
    <source>
        <dbReference type="ARBA" id="ARBA00022552"/>
    </source>
</evidence>
<dbReference type="InterPro" id="IPR015947">
    <property type="entry name" value="PUA-like_sf"/>
</dbReference>
<proteinExistence type="inferred from homology"/>
<evidence type="ECO:0000256" key="12">
    <source>
        <dbReference type="PIRNR" id="PIRNR015601"/>
    </source>
</evidence>
<dbReference type="SUPFAM" id="SSF75217">
    <property type="entry name" value="alpha/beta knot"/>
    <property type="match status" value="1"/>
</dbReference>
<feature type="domain" description="Ribosomal RNA small subunit methyltransferase E methyltransferase" evidence="13">
    <location>
        <begin position="68"/>
        <end position="226"/>
    </location>
</feature>
<dbReference type="Pfam" id="PF04452">
    <property type="entry name" value="Methyltrans_RNA"/>
    <property type="match status" value="1"/>
</dbReference>
<dbReference type="Proteomes" id="UP000249081">
    <property type="component" value="Unassembled WGS sequence"/>
</dbReference>
<evidence type="ECO:0000256" key="10">
    <source>
        <dbReference type="ARBA" id="ARBA00025699"/>
    </source>
</evidence>
<reference evidence="16" key="1">
    <citation type="submission" date="2018-04" db="EMBL/GenBank/DDBJ databases">
        <authorList>
            <person name="Cornet L."/>
        </authorList>
    </citation>
    <scope>NUCLEOTIDE SEQUENCE [LARGE SCALE GENOMIC DNA]</scope>
</reference>
<comment type="catalytic activity">
    <reaction evidence="11 12">
        <text>uridine(1498) in 16S rRNA + S-adenosyl-L-methionine = N(3)-methyluridine(1498) in 16S rRNA + S-adenosyl-L-homocysteine + H(+)</text>
        <dbReference type="Rhea" id="RHEA:42920"/>
        <dbReference type="Rhea" id="RHEA-COMP:10283"/>
        <dbReference type="Rhea" id="RHEA-COMP:10284"/>
        <dbReference type="ChEBI" id="CHEBI:15378"/>
        <dbReference type="ChEBI" id="CHEBI:57856"/>
        <dbReference type="ChEBI" id="CHEBI:59789"/>
        <dbReference type="ChEBI" id="CHEBI:65315"/>
        <dbReference type="ChEBI" id="CHEBI:74502"/>
        <dbReference type="EC" id="2.1.1.193"/>
    </reaction>
</comment>
<keyword evidence="9 12" id="KW-0949">S-adenosyl-L-methionine</keyword>
<comment type="caution">
    <text evidence="15">The sequence shown here is derived from an EMBL/GenBank/DDBJ whole genome shotgun (WGS) entry which is preliminary data.</text>
</comment>
<organism evidence="15 16">
    <name type="scientific">Shackletoniella antarctica</name>
    <dbReference type="NCBI Taxonomy" id="268115"/>
    <lineage>
        <taxon>Bacteria</taxon>
        <taxon>Bacillati</taxon>
        <taxon>Cyanobacteriota</taxon>
        <taxon>Cyanophyceae</taxon>
        <taxon>Oculatellales</taxon>
        <taxon>Oculatellaceae</taxon>
        <taxon>Shackletoniella</taxon>
    </lineage>
</organism>
<evidence type="ECO:0000256" key="9">
    <source>
        <dbReference type="ARBA" id="ARBA00022691"/>
    </source>
</evidence>
<dbReference type="PANTHER" id="PTHR30027">
    <property type="entry name" value="RIBOSOMAL RNA SMALL SUBUNIT METHYLTRANSFERASE E"/>
    <property type="match status" value="1"/>
</dbReference>
<dbReference type="InterPro" id="IPR029028">
    <property type="entry name" value="Alpha/beta_knot_MTases"/>
</dbReference>
<evidence type="ECO:0000256" key="1">
    <source>
        <dbReference type="ARBA" id="ARBA00004496"/>
    </source>
</evidence>
<dbReference type="InterPro" id="IPR029026">
    <property type="entry name" value="tRNA_m1G_MTases_N"/>
</dbReference>
<evidence type="ECO:0000313" key="16">
    <source>
        <dbReference type="Proteomes" id="UP000249081"/>
    </source>
</evidence>
<name>A0A2W4WGJ4_9CYAN</name>
<comment type="similarity">
    <text evidence="2 12">Belongs to the RNA methyltransferase RsmE family.</text>
</comment>